<accession>A0A1B6C208</accession>
<gene>
    <name evidence="3" type="ORF">g.4027</name>
</gene>
<protein>
    <submittedName>
        <fullName evidence="3">Uncharacterized protein</fullName>
    </submittedName>
</protein>
<feature type="signal peptide" evidence="2">
    <location>
        <begin position="1"/>
        <end position="26"/>
    </location>
</feature>
<dbReference type="AlphaFoldDB" id="A0A1B6C208"/>
<feature type="compositionally biased region" description="Basic residues" evidence="1">
    <location>
        <begin position="160"/>
        <end position="186"/>
    </location>
</feature>
<keyword evidence="2" id="KW-0732">Signal</keyword>
<organism evidence="3">
    <name type="scientific">Clastoptera arizonana</name>
    <name type="common">Arizona spittle bug</name>
    <dbReference type="NCBI Taxonomy" id="38151"/>
    <lineage>
        <taxon>Eukaryota</taxon>
        <taxon>Metazoa</taxon>
        <taxon>Ecdysozoa</taxon>
        <taxon>Arthropoda</taxon>
        <taxon>Hexapoda</taxon>
        <taxon>Insecta</taxon>
        <taxon>Pterygota</taxon>
        <taxon>Neoptera</taxon>
        <taxon>Paraneoptera</taxon>
        <taxon>Hemiptera</taxon>
        <taxon>Auchenorrhyncha</taxon>
        <taxon>Cercopoidea</taxon>
        <taxon>Clastopteridae</taxon>
        <taxon>Clastoptera</taxon>
    </lineage>
</organism>
<evidence type="ECO:0000256" key="2">
    <source>
        <dbReference type="SAM" id="SignalP"/>
    </source>
</evidence>
<evidence type="ECO:0000313" key="3">
    <source>
        <dbReference type="EMBL" id="JAS07556.1"/>
    </source>
</evidence>
<reference evidence="3" key="1">
    <citation type="submission" date="2015-12" db="EMBL/GenBank/DDBJ databases">
        <title>De novo transcriptome assembly of four potential Pierce s Disease insect vectors from Arizona vineyards.</title>
        <authorList>
            <person name="Tassone E.E."/>
        </authorList>
    </citation>
    <scope>NUCLEOTIDE SEQUENCE</scope>
</reference>
<feature type="non-terminal residue" evidence="3">
    <location>
        <position position="1"/>
    </location>
</feature>
<feature type="chain" id="PRO_5008580037" evidence="2">
    <location>
        <begin position="27"/>
        <end position="462"/>
    </location>
</feature>
<feature type="region of interest" description="Disordered" evidence="1">
    <location>
        <begin position="148"/>
        <end position="186"/>
    </location>
</feature>
<proteinExistence type="predicted"/>
<dbReference type="EMBL" id="GEDC01029742">
    <property type="protein sequence ID" value="JAS07556.1"/>
    <property type="molecule type" value="Transcribed_RNA"/>
</dbReference>
<evidence type="ECO:0000256" key="1">
    <source>
        <dbReference type="SAM" id="MobiDB-lite"/>
    </source>
</evidence>
<name>A0A1B6C208_9HEMI</name>
<sequence length="462" mass="54068">QSIMERATRVVTILLLCAALVCSSQAFWYSSANSGVNLRKPESNQGQWQVPPLPSAFSVRAEPHPQGQLQFDSNGQPQYVALPLAVPISSQQQMYVLVLIMAAVVAGVDHRVPPKFLRAANGIQKALYAERFGYSLVPIPNNILAHLNKSNQVGPSSRVGKSRKPYRPRSRKRRQRRRKRPVKYRRPNYGIPTYAKRYKHYAPSRRPVRYKRPRRPYRNHIDFEYYDQDIVDYEDYEYEYEFPSEYDREFMSRHAELYNRGYNPGKVQANFTEYFEPTKFVPRYYHREKSRFQDYRTLNNEADKTMWDSTNRQRHLTAAVAVPSRPIALGDHSNHKYNWDPKSSSYNIISDKRPNNPGIHYLDQLYTRNRYDEDHHVGSINFEEYQKKNTRLGSVENFEHQNRGFTRYSNFNKRADSEQMLKSNVGENAGSTQVTSHVDEDIGFGQGMEVVDDRFPGWTVRK</sequence>